<dbReference type="InterPro" id="IPR003653">
    <property type="entry name" value="Peptidase_C48_C"/>
</dbReference>
<sequence length="323" mass="37454">MEKKIETTDDESEEITDDESEEITDGSIGPLPLPIKKIDISCECKPAVELNKYGTCIPEQAIKKIAKKIGISEKAPKKVFKEIKEKTGCDGESCVLTKPEASHVISDSEIIHIKETHLKAYGPRDTRWFSNFDHHTKLLELAEKYQSLAVFRFAMSNVLEWGPEDNHPICKLDVRALRKSGKKYIAIPLNTDTYRVFRPDERVGKHWVCIFCDMSKKHRWTVEYFNSSGKPISAETGIRNIAIYLKDKFDTYCKKHKPDTYCEFIELCSTRQQYSKSECGGYILYILNARVQKPEIKPEEYKNYRIPDDAITIYRQVLFREYE</sequence>
<organism evidence="5">
    <name type="scientific">viral metagenome</name>
    <dbReference type="NCBI Taxonomy" id="1070528"/>
    <lineage>
        <taxon>unclassified sequences</taxon>
        <taxon>metagenomes</taxon>
        <taxon>organismal metagenomes</taxon>
    </lineage>
</organism>
<feature type="domain" description="Ubiquitin-like protease family profile" evidence="4">
    <location>
        <begin position="182"/>
        <end position="294"/>
    </location>
</feature>
<feature type="region of interest" description="Disordered" evidence="3">
    <location>
        <begin position="1"/>
        <end position="29"/>
    </location>
</feature>
<name>A0A6C0IW71_9ZZZZ</name>
<dbReference type="EMBL" id="MN740267">
    <property type="protein sequence ID" value="QHT96780.1"/>
    <property type="molecule type" value="Genomic_DNA"/>
</dbReference>
<evidence type="ECO:0000256" key="3">
    <source>
        <dbReference type="SAM" id="MobiDB-lite"/>
    </source>
</evidence>
<evidence type="ECO:0000256" key="2">
    <source>
        <dbReference type="ARBA" id="ARBA00022801"/>
    </source>
</evidence>
<keyword evidence="2" id="KW-0378">Hydrolase</keyword>
<evidence type="ECO:0000259" key="4">
    <source>
        <dbReference type="Pfam" id="PF02902"/>
    </source>
</evidence>
<protein>
    <recommendedName>
        <fullName evidence="4">Ubiquitin-like protease family profile domain-containing protein</fullName>
    </recommendedName>
</protein>
<dbReference type="Pfam" id="PF02902">
    <property type="entry name" value="Peptidase_C48"/>
    <property type="match status" value="1"/>
</dbReference>
<dbReference type="AlphaFoldDB" id="A0A6C0IW71"/>
<dbReference type="GO" id="GO:0006508">
    <property type="term" value="P:proteolysis"/>
    <property type="evidence" value="ECO:0007669"/>
    <property type="project" value="UniProtKB-KW"/>
</dbReference>
<accession>A0A6C0IW71</accession>
<dbReference type="GO" id="GO:0008234">
    <property type="term" value="F:cysteine-type peptidase activity"/>
    <property type="evidence" value="ECO:0007669"/>
    <property type="project" value="InterPro"/>
</dbReference>
<evidence type="ECO:0000256" key="1">
    <source>
        <dbReference type="ARBA" id="ARBA00022670"/>
    </source>
</evidence>
<dbReference type="InterPro" id="IPR038765">
    <property type="entry name" value="Papain-like_cys_pep_sf"/>
</dbReference>
<dbReference type="SUPFAM" id="SSF54001">
    <property type="entry name" value="Cysteine proteinases"/>
    <property type="match status" value="1"/>
</dbReference>
<feature type="compositionally biased region" description="Acidic residues" evidence="3">
    <location>
        <begin position="8"/>
        <end position="24"/>
    </location>
</feature>
<keyword evidence="1" id="KW-0645">Protease</keyword>
<evidence type="ECO:0000313" key="5">
    <source>
        <dbReference type="EMBL" id="QHT96780.1"/>
    </source>
</evidence>
<dbReference type="Gene3D" id="3.40.395.10">
    <property type="entry name" value="Adenoviral Proteinase, Chain A"/>
    <property type="match status" value="1"/>
</dbReference>
<proteinExistence type="predicted"/>
<reference evidence="5" key="1">
    <citation type="journal article" date="2020" name="Nature">
        <title>Giant virus diversity and host interactions through global metagenomics.</title>
        <authorList>
            <person name="Schulz F."/>
            <person name="Roux S."/>
            <person name="Paez-Espino D."/>
            <person name="Jungbluth S."/>
            <person name="Walsh D.A."/>
            <person name="Denef V.J."/>
            <person name="McMahon K.D."/>
            <person name="Konstantinidis K.T."/>
            <person name="Eloe-Fadrosh E.A."/>
            <person name="Kyrpides N.C."/>
            <person name="Woyke T."/>
        </authorList>
    </citation>
    <scope>NUCLEOTIDE SEQUENCE</scope>
    <source>
        <strain evidence="5">GVMAG-M-3300024336-7</strain>
    </source>
</reference>